<dbReference type="EMBL" id="JAODAN010000012">
    <property type="protein sequence ID" value="KAK1920972.1"/>
    <property type="molecule type" value="Genomic_DNA"/>
</dbReference>
<evidence type="ECO:0000313" key="10">
    <source>
        <dbReference type="EMBL" id="KAK1920972.1"/>
    </source>
</evidence>
<protein>
    <submittedName>
        <fullName evidence="10">HIT-like protein</fullName>
    </submittedName>
</protein>
<comment type="caution">
    <text evidence="10">The sequence shown here is derived from an EMBL/GenBank/DDBJ whole genome shotgun (WGS) entry which is preliminary data.</text>
</comment>
<dbReference type="Gene3D" id="3.30.428.10">
    <property type="entry name" value="HIT-like"/>
    <property type="match status" value="1"/>
</dbReference>
<accession>A0AAD9CRS6</accession>
<dbReference type="PANTHER" id="PTHR46243">
    <property type="entry name" value="BIS(5'-ADENOSYL)-TRIPHOSPHATASE"/>
    <property type="match status" value="1"/>
</dbReference>
<feature type="active site" description="Tele-AMP-histidine intermediate" evidence="3">
    <location>
        <position position="96"/>
    </location>
</feature>
<keyword evidence="2" id="KW-0378">Hydrolase</keyword>
<feature type="region of interest" description="Disordered" evidence="8">
    <location>
        <begin position="131"/>
        <end position="167"/>
    </location>
</feature>
<dbReference type="InterPro" id="IPR051884">
    <property type="entry name" value="Bis(5'-adenosyl)-TPase_reg"/>
</dbReference>
<evidence type="ECO:0000256" key="4">
    <source>
        <dbReference type="PIRSR" id="PIRSR601310-3"/>
    </source>
</evidence>
<dbReference type="GO" id="GO:0000166">
    <property type="term" value="F:nucleotide binding"/>
    <property type="evidence" value="ECO:0007669"/>
    <property type="project" value="UniProtKB-KW"/>
</dbReference>
<dbReference type="InterPro" id="IPR011146">
    <property type="entry name" value="HIT-like"/>
</dbReference>
<feature type="short sequence motif" description="Histidine triad motif" evidence="4 7">
    <location>
        <begin position="94"/>
        <end position="98"/>
    </location>
</feature>
<evidence type="ECO:0000256" key="5">
    <source>
        <dbReference type="PIRSR" id="PIRSR639383-2"/>
    </source>
</evidence>
<feature type="binding site" evidence="5">
    <location>
        <position position="27"/>
    </location>
    <ligand>
        <name>substrate</name>
    </ligand>
</feature>
<evidence type="ECO:0000256" key="8">
    <source>
        <dbReference type="SAM" id="MobiDB-lite"/>
    </source>
</evidence>
<dbReference type="PROSITE" id="PS51084">
    <property type="entry name" value="HIT_2"/>
    <property type="match status" value="1"/>
</dbReference>
<dbReference type="InterPro" id="IPR036265">
    <property type="entry name" value="HIT-like_sf"/>
</dbReference>
<feature type="domain" description="HIT" evidence="9">
    <location>
        <begin position="2"/>
        <end position="109"/>
    </location>
</feature>
<evidence type="ECO:0000256" key="7">
    <source>
        <dbReference type="PROSITE-ProRule" id="PRU00464"/>
    </source>
</evidence>
<keyword evidence="1" id="KW-0547">Nucleotide-binding</keyword>
<evidence type="ECO:0000256" key="1">
    <source>
        <dbReference type="ARBA" id="ARBA00022741"/>
    </source>
</evidence>
<dbReference type="Proteomes" id="UP001182556">
    <property type="component" value="Unassembled WGS sequence"/>
</dbReference>
<dbReference type="SUPFAM" id="SSF54197">
    <property type="entry name" value="HIT-like"/>
    <property type="match status" value="1"/>
</dbReference>
<dbReference type="InterPro" id="IPR019808">
    <property type="entry name" value="Histidine_triad_CS"/>
</dbReference>
<gene>
    <name evidence="10" type="ORF">DB88DRAFT_501724</name>
</gene>
<dbReference type="PROSITE" id="PS00892">
    <property type="entry name" value="HIT_1"/>
    <property type="match status" value="1"/>
</dbReference>
<evidence type="ECO:0000313" key="11">
    <source>
        <dbReference type="Proteomes" id="UP001182556"/>
    </source>
</evidence>
<dbReference type="InterPro" id="IPR001310">
    <property type="entry name" value="Histidine_triad_HIT"/>
</dbReference>
<dbReference type="CDD" id="cd01275">
    <property type="entry name" value="FHIT"/>
    <property type="match status" value="1"/>
</dbReference>
<organism evidence="10 11">
    <name type="scientific">Papiliotrema laurentii</name>
    <name type="common">Cryptococcus laurentii</name>
    <dbReference type="NCBI Taxonomy" id="5418"/>
    <lineage>
        <taxon>Eukaryota</taxon>
        <taxon>Fungi</taxon>
        <taxon>Dikarya</taxon>
        <taxon>Basidiomycota</taxon>
        <taxon>Agaricomycotina</taxon>
        <taxon>Tremellomycetes</taxon>
        <taxon>Tremellales</taxon>
        <taxon>Rhynchogastremaceae</taxon>
        <taxon>Papiliotrema</taxon>
    </lineage>
</organism>
<feature type="site" description="Important for induction of apoptosis" evidence="6">
    <location>
        <position position="115"/>
    </location>
</feature>
<sequence>MTRHLFSTFDVTRQVFHTTKLSLAIVNLKPLLPGHVLVLPRRVVARITELNSDEIGDLFLAVQRVGGAVEKAYKAEGLTVSIQDGSAAGQSVPHVHVHVLPRFSTDFNGKNDDIYPALEASEQGLAGDLAGQTGVDHGKGTGAGLKRMGQGWDVPKDEDRRPRSMREMEEEARWLEGMLTDAC</sequence>
<feature type="binding site" evidence="5">
    <location>
        <begin position="89"/>
        <end position="92"/>
    </location>
    <ligand>
        <name>substrate</name>
    </ligand>
</feature>
<dbReference type="Pfam" id="PF01230">
    <property type="entry name" value="HIT"/>
    <property type="match status" value="1"/>
</dbReference>
<proteinExistence type="predicted"/>
<name>A0AAD9CRS6_PAPLA</name>
<evidence type="ECO:0000256" key="2">
    <source>
        <dbReference type="ARBA" id="ARBA00022801"/>
    </source>
</evidence>
<dbReference type="PANTHER" id="PTHR46243:SF1">
    <property type="entry name" value="BIS(5'-ADENOSYL)-TRIPHOSPHATASE"/>
    <property type="match status" value="1"/>
</dbReference>
<reference evidence="10" key="1">
    <citation type="submission" date="2023-02" db="EMBL/GenBank/DDBJ databases">
        <title>Identification and recombinant expression of a fungal hydrolase from Papiliotrema laurentii that hydrolyzes apple cutin and clears colloidal polyester polyurethane.</title>
        <authorList>
            <consortium name="DOE Joint Genome Institute"/>
            <person name="Roman V.A."/>
            <person name="Bojanowski C."/>
            <person name="Crable B.R."/>
            <person name="Wagner D.N."/>
            <person name="Hung C.S."/>
            <person name="Nadeau L.J."/>
            <person name="Schratz L."/>
            <person name="Haridas S."/>
            <person name="Pangilinan J."/>
            <person name="Lipzen A."/>
            <person name="Na H."/>
            <person name="Yan M."/>
            <person name="Ng V."/>
            <person name="Grigoriev I.V."/>
            <person name="Spatafora J.W."/>
            <person name="Barlow D."/>
            <person name="Biffinger J."/>
            <person name="Kelley-Loughnane N."/>
            <person name="Varaljay V.A."/>
            <person name="Crookes-Goodson W.J."/>
        </authorList>
    </citation>
    <scope>NUCLEOTIDE SEQUENCE</scope>
    <source>
        <strain evidence="10">5307AH</strain>
    </source>
</reference>
<dbReference type="GO" id="GO:0016787">
    <property type="term" value="F:hydrolase activity"/>
    <property type="evidence" value="ECO:0007669"/>
    <property type="project" value="UniProtKB-KW"/>
</dbReference>
<evidence type="ECO:0000259" key="9">
    <source>
        <dbReference type="PROSITE" id="PS51084"/>
    </source>
</evidence>
<keyword evidence="11" id="KW-1185">Reference proteome</keyword>
<feature type="compositionally biased region" description="Basic and acidic residues" evidence="8">
    <location>
        <begin position="154"/>
        <end position="167"/>
    </location>
</feature>
<evidence type="ECO:0000256" key="3">
    <source>
        <dbReference type="PIRSR" id="PIRSR601310-1"/>
    </source>
</evidence>
<dbReference type="AlphaFoldDB" id="A0AAD9CRS6"/>
<feature type="binding site" evidence="5">
    <location>
        <position position="98"/>
    </location>
    <ligand>
        <name>substrate</name>
    </ligand>
</feature>
<dbReference type="InterPro" id="IPR039383">
    <property type="entry name" value="FHIT"/>
</dbReference>
<evidence type="ECO:0000256" key="6">
    <source>
        <dbReference type="PIRSR" id="PIRSR639383-3"/>
    </source>
</evidence>
<dbReference type="PRINTS" id="PR00332">
    <property type="entry name" value="HISTRIAD"/>
</dbReference>
<feature type="binding site" evidence="5">
    <location>
        <position position="83"/>
    </location>
    <ligand>
        <name>substrate</name>
    </ligand>
</feature>